<sequence>MKRKLRFLAMALMAGAMFTACGGDDDDNGGGNGGGGNEGPGTIPGVTVDNMLSGSVKAGFAGAIEILGSGFDPDQDWVYIGYNEGGEIKYERITTDLLTIRSSRISFGVPITAGYLDKTFKVYLDREATKMELTKDLTFTMPTIAEGYIPDPYFRATLMSTHPQQGNPEIAPLFNSYGLIDVAGAAAVETINLYASGVTSLEGIELFTHCGRIIAHETSSLVKADFSKLKTDQYLFVTMERSGAMEEVIAGPTISRLDIYDCSKLKTVDLHLNKWMHNLQCYGDPAIETFDIRREHTGTFKDKEKEPHEYCDGDNQYTVFESGAVMQLPDNVHILVDYAFITEKRQAGDNGSFKGVYNAWTRGATIDVYSSKDISKKLGTVPMYKDDSGALTLTGPNGWVPSETE</sequence>
<gene>
    <name evidence="2" type="ORF">WMO46_06685</name>
</gene>
<dbReference type="Proteomes" id="UP001460202">
    <property type="component" value="Unassembled WGS sequence"/>
</dbReference>
<name>A0ABV1GX43_9BACT</name>
<accession>A0ABV1GX43</accession>
<keyword evidence="1" id="KW-0732">Signal</keyword>
<dbReference type="GeneID" id="78178874"/>
<evidence type="ECO:0000313" key="3">
    <source>
        <dbReference type="Proteomes" id="UP001460202"/>
    </source>
</evidence>
<dbReference type="InterPro" id="IPR032675">
    <property type="entry name" value="LRR_dom_sf"/>
</dbReference>
<evidence type="ECO:0000256" key="1">
    <source>
        <dbReference type="SAM" id="SignalP"/>
    </source>
</evidence>
<dbReference type="RefSeq" id="WP_227901053.1">
    <property type="nucleotide sequence ID" value="NZ_JBBMFL010000006.1"/>
</dbReference>
<dbReference type="PROSITE" id="PS51257">
    <property type="entry name" value="PROKAR_LIPOPROTEIN"/>
    <property type="match status" value="1"/>
</dbReference>
<protein>
    <submittedName>
        <fullName evidence="2">Uncharacterized protein</fullName>
    </submittedName>
</protein>
<dbReference type="EMBL" id="JBBMFL010000006">
    <property type="protein sequence ID" value="MEQ2544632.1"/>
    <property type="molecule type" value="Genomic_DNA"/>
</dbReference>
<organism evidence="2 3">
    <name type="scientific">Alistipes intestinihominis</name>
    <dbReference type="NCBI Taxonomy" id="3133172"/>
    <lineage>
        <taxon>Bacteria</taxon>
        <taxon>Pseudomonadati</taxon>
        <taxon>Bacteroidota</taxon>
        <taxon>Bacteroidia</taxon>
        <taxon>Bacteroidales</taxon>
        <taxon>Rikenellaceae</taxon>
        <taxon>Alistipes</taxon>
    </lineage>
</organism>
<evidence type="ECO:0000313" key="2">
    <source>
        <dbReference type="EMBL" id="MEQ2544632.1"/>
    </source>
</evidence>
<reference evidence="2 3" key="1">
    <citation type="submission" date="2024-03" db="EMBL/GenBank/DDBJ databases">
        <title>Human intestinal bacterial collection.</title>
        <authorList>
            <person name="Pauvert C."/>
            <person name="Hitch T.C.A."/>
            <person name="Clavel T."/>
        </authorList>
    </citation>
    <scope>NUCLEOTIDE SEQUENCE [LARGE SCALE GENOMIC DNA]</scope>
    <source>
        <strain evidence="2 3">CLA-KB-H122</strain>
    </source>
</reference>
<proteinExistence type="predicted"/>
<comment type="caution">
    <text evidence="2">The sequence shown here is derived from an EMBL/GenBank/DDBJ whole genome shotgun (WGS) entry which is preliminary data.</text>
</comment>
<feature type="chain" id="PRO_5047182675" evidence="1">
    <location>
        <begin position="23"/>
        <end position="405"/>
    </location>
</feature>
<keyword evidence="3" id="KW-1185">Reference proteome</keyword>
<dbReference type="Gene3D" id="3.80.10.10">
    <property type="entry name" value="Ribonuclease Inhibitor"/>
    <property type="match status" value="1"/>
</dbReference>
<feature type="signal peptide" evidence="1">
    <location>
        <begin position="1"/>
        <end position="22"/>
    </location>
</feature>